<organism evidence="2 3">
    <name type="scientific">Polyrhizophydium stewartii</name>
    <dbReference type="NCBI Taxonomy" id="2732419"/>
    <lineage>
        <taxon>Eukaryota</taxon>
        <taxon>Fungi</taxon>
        <taxon>Fungi incertae sedis</taxon>
        <taxon>Chytridiomycota</taxon>
        <taxon>Chytridiomycota incertae sedis</taxon>
        <taxon>Chytridiomycetes</taxon>
        <taxon>Rhizophydiales</taxon>
        <taxon>Rhizophydiales incertae sedis</taxon>
        <taxon>Polyrhizophydium</taxon>
    </lineage>
</organism>
<evidence type="ECO:0000256" key="1">
    <source>
        <dbReference type="SAM" id="MobiDB-lite"/>
    </source>
</evidence>
<evidence type="ECO:0000313" key="2">
    <source>
        <dbReference type="EMBL" id="KAL2913545.1"/>
    </source>
</evidence>
<dbReference type="Proteomes" id="UP001527925">
    <property type="component" value="Unassembled WGS sequence"/>
</dbReference>
<gene>
    <name evidence="2" type="ORF">HK105_207005</name>
</gene>
<proteinExistence type="predicted"/>
<keyword evidence="3" id="KW-1185">Reference proteome</keyword>
<sequence length="198" mass="20060">MTDTALPVDESAVKRTIRSALKWRNGGLSPDLEVWAGSSSARAAAAAAAAVLAATDANVASDAGSNAADADADARRFDNLAVAVKSGRDVAADRVPIQMLTFLRGVSNVVLIGEAAGVRVGALEMVDVYSGLYGRLNVSDPLAGQLADAARRARADQLAGQAQRSDSGGGGDAAAQAVTEAATTVDESTPMQPPGIRE</sequence>
<accession>A0ABR4N200</accession>
<feature type="compositionally biased region" description="Low complexity" evidence="1">
    <location>
        <begin position="157"/>
        <end position="166"/>
    </location>
</feature>
<name>A0ABR4N200_9FUNG</name>
<feature type="region of interest" description="Disordered" evidence="1">
    <location>
        <begin position="157"/>
        <end position="198"/>
    </location>
</feature>
<protein>
    <submittedName>
        <fullName evidence="2">Uncharacterized protein</fullName>
    </submittedName>
</protein>
<evidence type="ECO:0000313" key="3">
    <source>
        <dbReference type="Proteomes" id="UP001527925"/>
    </source>
</evidence>
<feature type="compositionally biased region" description="Low complexity" evidence="1">
    <location>
        <begin position="173"/>
        <end position="187"/>
    </location>
</feature>
<dbReference type="EMBL" id="JADGIZ020000045">
    <property type="protein sequence ID" value="KAL2913545.1"/>
    <property type="molecule type" value="Genomic_DNA"/>
</dbReference>
<comment type="caution">
    <text evidence="2">The sequence shown here is derived from an EMBL/GenBank/DDBJ whole genome shotgun (WGS) entry which is preliminary data.</text>
</comment>
<reference evidence="2 3" key="1">
    <citation type="submission" date="2023-09" db="EMBL/GenBank/DDBJ databases">
        <title>Pangenome analysis of Batrachochytrium dendrobatidis and related Chytrids.</title>
        <authorList>
            <person name="Yacoub M.N."/>
            <person name="Stajich J.E."/>
            <person name="James T.Y."/>
        </authorList>
    </citation>
    <scope>NUCLEOTIDE SEQUENCE [LARGE SCALE GENOMIC DNA]</scope>
    <source>
        <strain evidence="2 3">JEL0888</strain>
    </source>
</reference>